<keyword evidence="4 6" id="KW-0067">ATP-binding</keyword>
<dbReference type="Pfam" id="PF00072">
    <property type="entry name" value="Response_reg"/>
    <property type="match status" value="1"/>
</dbReference>
<dbReference type="GO" id="GO:0005524">
    <property type="term" value="F:ATP binding"/>
    <property type="evidence" value="ECO:0007669"/>
    <property type="project" value="UniProtKB-UniRule"/>
</dbReference>
<sequence>MEAEIGRGGMGIVYLASDEGLGRKVALKVVSPELGNDLEWVKALRKEAAALASIRSPHVVQVHAFGRHEGACFFVMEYVRGQTVRDILAEHWLHRAQIPLHRALTIISRLAAGLDAVHETGIVHRDLKPDNVVIEEDTGRPVLVDFGLAVTDPTERWAMSGGTPLYMAPEQTHLSAHTTVSPRTDVYAFGCLSFELLCGRPPFDDLVAAQVLHDHAHTSPPAISQLRPELAAADAVFRRALAKDPAERHATCSAFAQALMAALGVTECIDPPPPSPRRERYDSSARRVLVVDDDPAFRRFATRAVQLAFYEESLELVAAATGAEALVSAWRQPPHLVLLDFDMPGLDGVGTLSRLRSLPQGDQARVVVMSAKLGEADRWRFSVLGVGDFVAKPIELEQLIETISSIAARTAWPAQHAPGHDAAAPSSHTAMNAAFASASAAAS</sequence>
<keyword evidence="3 9" id="KW-0418">Kinase</keyword>
<dbReference type="CDD" id="cd14014">
    <property type="entry name" value="STKc_PknB_like"/>
    <property type="match status" value="1"/>
</dbReference>
<organism evidence="9 10">
    <name type="scientific">Chondromyces apiculatus DSM 436</name>
    <dbReference type="NCBI Taxonomy" id="1192034"/>
    <lineage>
        <taxon>Bacteria</taxon>
        <taxon>Pseudomonadati</taxon>
        <taxon>Myxococcota</taxon>
        <taxon>Polyangia</taxon>
        <taxon>Polyangiales</taxon>
        <taxon>Polyangiaceae</taxon>
        <taxon>Chondromyces</taxon>
    </lineage>
</organism>
<dbReference type="SUPFAM" id="SSF56112">
    <property type="entry name" value="Protein kinase-like (PK-like)"/>
    <property type="match status" value="1"/>
</dbReference>
<dbReference type="GO" id="GO:0000160">
    <property type="term" value="P:phosphorelay signal transduction system"/>
    <property type="evidence" value="ECO:0007669"/>
    <property type="project" value="InterPro"/>
</dbReference>
<proteinExistence type="predicted"/>
<protein>
    <submittedName>
        <fullName evidence="9">Serine/threonine protein kinase</fullName>
    </submittedName>
</protein>
<evidence type="ECO:0000256" key="4">
    <source>
        <dbReference type="ARBA" id="ARBA00022840"/>
    </source>
</evidence>
<dbReference type="Gene3D" id="3.40.50.2300">
    <property type="match status" value="1"/>
</dbReference>
<feature type="domain" description="Protein kinase" evidence="7">
    <location>
        <begin position="1"/>
        <end position="260"/>
    </location>
</feature>
<dbReference type="GO" id="GO:0004674">
    <property type="term" value="F:protein serine/threonine kinase activity"/>
    <property type="evidence" value="ECO:0007669"/>
    <property type="project" value="UniProtKB-KW"/>
</dbReference>
<dbReference type="eggNOG" id="COG0515">
    <property type="taxonomic scope" value="Bacteria"/>
</dbReference>
<dbReference type="InterPro" id="IPR017441">
    <property type="entry name" value="Protein_kinase_ATP_BS"/>
</dbReference>
<dbReference type="InterPro" id="IPR000719">
    <property type="entry name" value="Prot_kinase_dom"/>
</dbReference>
<evidence type="ECO:0000256" key="2">
    <source>
        <dbReference type="ARBA" id="ARBA00022741"/>
    </source>
</evidence>
<dbReference type="SMART" id="SM00220">
    <property type="entry name" value="S_TKc"/>
    <property type="match status" value="1"/>
</dbReference>
<dbReference type="PROSITE" id="PS50011">
    <property type="entry name" value="PROTEIN_KINASE_DOM"/>
    <property type="match status" value="1"/>
</dbReference>
<dbReference type="EMBL" id="ASRX01000011">
    <property type="protein sequence ID" value="EYF07306.1"/>
    <property type="molecule type" value="Genomic_DNA"/>
</dbReference>
<feature type="modified residue" description="4-aspartylphosphate" evidence="5">
    <location>
        <position position="340"/>
    </location>
</feature>
<keyword evidence="5" id="KW-0597">Phosphoprotein</keyword>
<keyword evidence="2 6" id="KW-0547">Nucleotide-binding</keyword>
<comment type="caution">
    <text evidence="9">The sequence shown here is derived from an EMBL/GenBank/DDBJ whole genome shotgun (WGS) entry which is preliminary data.</text>
</comment>
<dbReference type="PROSITE" id="PS00107">
    <property type="entry name" value="PROTEIN_KINASE_ATP"/>
    <property type="match status" value="1"/>
</dbReference>
<evidence type="ECO:0000313" key="9">
    <source>
        <dbReference type="EMBL" id="EYF07306.1"/>
    </source>
</evidence>
<evidence type="ECO:0000256" key="3">
    <source>
        <dbReference type="ARBA" id="ARBA00022777"/>
    </source>
</evidence>
<gene>
    <name evidence="9" type="ORF">CAP_0785</name>
</gene>
<dbReference type="PROSITE" id="PS00108">
    <property type="entry name" value="PROTEIN_KINASE_ST"/>
    <property type="match status" value="1"/>
</dbReference>
<evidence type="ECO:0000259" key="7">
    <source>
        <dbReference type="PROSITE" id="PS50011"/>
    </source>
</evidence>
<evidence type="ECO:0000259" key="8">
    <source>
        <dbReference type="PROSITE" id="PS50110"/>
    </source>
</evidence>
<dbReference type="SMART" id="SM00448">
    <property type="entry name" value="REC"/>
    <property type="match status" value="1"/>
</dbReference>
<evidence type="ECO:0000256" key="6">
    <source>
        <dbReference type="PROSITE-ProRule" id="PRU10141"/>
    </source>
</evidence>
<reference evidence="9 10" key="1">
    <citation type="submission" date="2013-05" db="EMBL/GenBank/DDBJ databases">
        <title>Genome assembly of Chondromyces apiculatus DSM 436.</title>
        <authorList>
            <person name="Sharma G."/>
            <person name="Khatri I."/>
            <person name="Kaur C."/>
            <person name="Mayilraj S."/>
            <person name="Subramanian S."/>
        </authorList>
    </citation>
    <scope>NUCLEOTIDE SEQUENCE [LARGE SCALE GENOMIC DNA]</scope>
    <source>
        <strain evidence="9 10">DSM 436</strain>
    </source>
</reference>
<keyword evidence="10" id="KW-1185">Reference proteome</keyword>
<keyword evidence="9" id="KW-0723">Serine/threonine-protein kinase</keyword>
<dbReference type="PROSITE" id="PS50110">
    <property type="entry name" value="RESPONSE_REGULATORY"/>
    <property type="match status" value="1"/>
</dbReference>
<evidence type="ECO:0000313" key="10">
    <source>
        <dbReference type="Proteomes" id="UP000019678"/>
    </source>
</evidence>
<name>A0A017TFB2_9BACT</name>
<evidence type="ECO:0000256" key="1">
    <source>
        <dbReference type="ARBA" id="ARBA00022679"/>
    </source>
</evidence>
<dbReference type="Gene3D" id="3.30.200.20">
    <property type="entry name" value="Phosphorylase Kinase, domain 1"/>
    <property type="match status" value="1"/>
</dbReference>
<dbReference type="SUPFAM" id="SSF52172">
    <property type="entry name" value="CheY-like"/>
    <property type="match status" value="1"/>
</dbReference>
<feature type="binding site" evidence="6">
    <location>
        <position position="28"/>
    </location>
    <ligand>
        <name>ATP</name>
        <dbReference type="ChEBI" id="CHEBI:30616"/>
    </ligand>
</feature>
<evidence type="ECO:0000256" key="5">
    <source>
        <dbReference type="PROSITE-ProRule" id="PRU00169"/>
    </source>
</evidence>
<feature type="domain" description="Response regulatory" evidence="8">
    <location>
        <begin position="287"/>
        <end position="407"/>
    </location>
</feature>
<dbReference type="STRING" id="1192034.CAP_0785"/>
<dbReference type="Gene3D" id="1.10.510.10">
    <property type="entry name" value="Transferase(Phosphotransferase) domain 1"/>
    <property type="match status" value="1"/>
</dbReference>
<dbReference type="InterPro" id="IPR001789">
    <property type="entry name" value="Sig_transdc_resp-reg_receiver"/>
</dbReference>
<dbReference type="Proteomes" id="UP000019678">
    <property type="component" value="Unassembled WGS sequence"/>
</dbReference>
<dbReference type="AlphaFoldDB" id="A0A017TFB2"/>
<dbReference type="Pfam" id="PF00069">
    <property type="entry name" value="Pkinase"/>
    <property type="match status" value="1"/>
</dbReference>
<dbReference type="InterPro" id="IPR008271">
    <property type="entry name" value="Ser/Thr_kinase_AS"/>
</dbReference>
<accession>A0A017TFB2</accession>
<dbReference type="PANTHER" id="PTHR43289:SF6">
    <property type="entry name" value="SERINE_THREONINE-PROTEIN KINASE NEKL-3"/>
    <property type="match status" value="1"/>
</dbReference>
<dbReference type="PANTHER" id="PTHR43289">
    <property type="entry name" value="MITOGEN-ACTIVATED PROTEIN KINASE KINASE KINASE 20-RELATED"/>
    <property type="match status" value="1"/>
</dbReference>
<dbReference type="InterPro" id="IPR011009">
    <property type="entry name" value="Kinase-like_dom_sf"/>
</dbReference>
<dbReference type="InterPro" id="IPR011006">
    <property type="entry name" value="CheY-like_superfamily"/>
</dbReference>
<keyword evidence="1" id="KW-0808">Transferase</keyword>